<evidence type="ECO:0000313" key="2">
    <source>
        <dbReference type="EMBL" id="KZL77095.1"/>
    </source>
</evidence>
<proteinExistence type="predicted"/>
<feature type="compositionally biased region" description="Low complexity" evidence="1">
    <location>
        <begin position="16"/>
        <end position="29"/>
    </location>
</feature>
<name>A0A166XYT4_9PEZI</name>
<evidence type="ECO:0000313" key="3">
    <source>
        <dbReference type="Proteomes" id="UP000076552"/>
    </source>
</evidence>
<keyword evidence="3" id="KW-1185">Reference proteome</keyword>
<reference evidence="2 3" key="1">
    <citation type="submission" date="2015-06" db="EMBL/GenBank/DDBJ databases">
        <title>Survival trade-offs in plant roots during colonization by closely related pathogenic and mutualistic fungi.</title>
        <authorList>
            <person name="Hacquard S."/>
            <person name="Kracher B."/>
            <person name="Hiruma K."/>
            <person name="Weinman A."/>
            <person name="Muench P."/>
            <person name="Garrido Oter R."/>
            <person name="Ver Loren van Themaat E."/>
            <person name="Dallerey J.-F."/>
            <person name="Damm U."/>
            <person name="Henrissat B."/>
            <person name="Lespinet O."/>
            <person name="Thon M."/>
            <person name="Kemen E."/>
            <person name="McHardy A.C."/>
            <person name="Schulze-Lefert P."/>
            <person name="O'Connell R.J."/>
        </authorList>
    </citation>
    <scope>NUCLEOTIDE SEQUENCE [LARGE SCALE GENOMIC DNA]</scope>
    <source>
        <strain evidence="2 3">0861</strain>
    </source>
</reference>
<feature type="region of interest" description="Disordered" evidence="1">
    <location>
        <begin position="1"/>
        <end position="57"/>
    </location>
</feature>
<evidence type="ECO:0000256" key="1">
    <source>
        <dbReference type="SAM" id="MobiDB-lite"/>
    </source>
</evidence>
<dbReference type="EMBL" id="LFIV01000010">
    <property type="protein sequence ID" value="KZL77095.1"/>
    <property type="molecule type" value="Genomic_DNA"/>
</dbReference>
<accession>A0A166XYT4</accession>
<comment type="caution">
    <text evidence="2">The sequence shown here is derived from an EMBL/GenBank/DDBJ whole genome shotgun (WGS) entry which is preliminary data.</text>
</comment>
<organism evidence="2 3">
    <name type="scientific">Colletotrichum tofieldiae</name>
    <dbReference type="NCBI Taxonomy" id="708197"/>
    <lineage>
        <taxon>Eukaryota</taxon>
        <taxon>Fungi</taxon>
        <taxon>Dikarya</taxon>
        <taxon>Ascomycota</taxon>
        <taxon>Pezizomycotina</taxon>
        <taxon>Sordariomycetes</taxon>
        <taxon>Hypocreomycetidae</taxon>
        <taxon>Glomerellales</taxon>
        <taxon>Glomerellaceae</taxon>
        <taxon>Colletotrichum</taxon>
        <taxon>Colletotrichum spaethianum species complex</taxon>
    </lineage>
</organism>
<dbReference type="Proteomes" id="UP000076552">
    <property type="component" value="Unassembled WGS sequence"/>
</dbReference>
<sequence>MSSHTTNFDIPRPKSSRVGSDASSISSDSFTTRRAVSTDSPRPSKRKSSHSQTVNVYTHCGRHSSQFLEANVIREECFSGGGHRCQTPLGNQMPCRSPSPRGDRTARPAKDHIDSASPGAPQGSKHPASGFRRQAGSRKNRPSVVPFPFALCKNKNPQSEVQ</sequence>
<dbReference type="AlphaFoldDB" id="A0A166XYT4"/>
<feature type="compositionally biased region" description="Basic and acidic residues" evidence="1">
    <location>
        <begin position="101"/>
        <end position="114"/>
    </location>
</feature>
<protein>
    <submittedName>
        <fullName evidence="2">Uncharacterized protein</fullName>
    </submittedName>
</protein>
<feature type="region of interest" description="Disordered" evidence="1">
    <location>
        <begin position="84"/>
        <end position="162"/>
    </location>
</feature>
<feature type="compositionally biased region" description="Polar residues" evidence="1">
    <location>
        <begin position="30"/>
        <end position="39"/>
    </location>
</feature>
<gene>
    <name evidence="2" type="ORF">CT0861_10243</name>
</gene>